<name>A0A1G7A7G4_9FLAO</name>
<dbReference type="Proteomes" id="UP000199109">
    <property type="component" value="Unassembled WGS sequence"/>
</dbReference>
<accession>A0A1G7A7G4</accession>
<dbReference type="AlphaFoldDB" id="A0A1G7A7G4"/>
<sequence>MAINLSTLPSKEIMPGLHGKLVHTENMSLVFWEVEKGAEVHEHAHMNEQVMHVIEGKFELTLDDETNVYHPGDLVVIAPYKKHSGKALTPCKLMDVFSPVREEYK</sequence>
<evidence type="ECO:0000313" key="3">
    <source>
        <dbReference type="Proteomes" id="UP000199109"/>
    </source>
</evidence>
<dbReference type="STRING" id="641691.SAMN05421636_103263"/>
<proteinExistence type="predicted"/>
<reference evidence="2 3" key="1">
    <citation type="submission" date="2016-10" db="EMBL/GenBank/DDBJ databases">
        <authorList>
            <person name="de Groot N.N."/>
        </authorList>
    </citation>
    <scope>NUCLEOTIDE SEQUENCE [LARGE SCALE GENOMIC DNA]</scope>
    <source>
        <strain evidence="2 3">DSM 23421</strain>
    </source>
</reference>
<keyword evidence="3" id="KW-1185">Reference proteome</keyword>
<evidence type="ECO:0000259" key="1">
    <source>
        <dbReference type="Pfam" id="PF07883"/>
    </source>
</evidence>
<dbReference type="OrthoDB" id="9811153at2"/>
<dbReference type="SUPFAM" id="SSF51182">
    <property type="entry name" value="RmlC-like cupins"/>
    <property type="match status" value="1"/>
</dbReference>
<dbReference type="CDD" id="cd02238">
    <property type="entry name" value="cupin_KdgF"/>
    <property type="match status" value="1"/>
</dbReference>
<protein>
    <submittedName>
        <fullName evidence="2">Cupin domain-containing protein</fullName>
    </submittedName>
</protein>
<dbReference type="Pfam" id="PF07883">
    <property type="entry name" value="Cupin_2"/>
    <property type="match status" value="1"/>
</dbReference>
<feature type="domain" description="Cupin type-2" evidence="1">
    <location>
        <begin position="31"/>
        <end position="97"/>
    </location>
</feature>
<dbReference type="InterPro" id="IPR052535">
    <property type="entry name" value="Bacilysin_H2HPP_isomerase"/>
</dbReference>
<dbReference type="PANTHER" id="PTHR40112">
    <property type="entry name" value="H2HPP ISOMERASE"/>
    <property type="match status" value="1"/>
</dbReference>
<dbReference type="EMBL" id="FNAO01000003">
    <property type="protein sequence ID" value="SDE10623.1"/>
    <property type="molecule type" value="Genomic_DNA"/>
</dbReference>
<organism evidence="2 3">
    <name type="scientific">Pricia antarctica</name>
    <dbReference type="NCBI Taxonomy" id="641691"/>
    <lineage>
        <taxon>Bacteria</taxon>
        <taxon>Pseudomonadati</taxon>
        <taxon>Bacteroidota</taxon>
        <taxon>Flavobacteriia</taxon>
        <taxon>Flavobacteriales</taxon>
        <taxon>Flavobacteriaceae</taxon>
        <taxon>Pricia</taxon>
    </lineage>
</organism>
<dbReference type="Gene3D" id="2.60.120.10">
    <property type="entry name" value="Jelly Rolls"/>
    <property type="match status" value="1"/>
</dbReference>
<evidence type="ECO:0000313" key="2">
    <source>
        <dbReference type="EMBL" id="SDE10623.1"/>
    </source>
</evidence>
<dbReference type="InterPro" id="IPR014710">
    <property type="entry name" value="RmlC-like_jellyroll"/>
</dbReference>
<dbReference type="RefSeq" id="WP_091866971.1">
    <property type="nucleotide sequence ID" value="NZ_FNAO01000003.1"/>
</dbReference>
<gene>
    <name evidence="2" type="ORF">SAMN05421636_103263</name>
</gene>
<dbReference type="PANTHER" id="PTHR40112:SF1">
    <property type="entry name" value="H2HPP ISOMERASE"/>
    <property type="match status" value="1"/>
</dbReference>
<dbReference type="InterPro" id="IPR013096">
    <property type="entry name" value="Cupin_2"/>
</dbReference>
<dbReference type="InterPro" id="IPR011051">
    <property type="entry name" value="RmlC_Cupin_sf"/>
</dbReference>